<name>A0AAV4W0R3_9ARAC</name>
<evidence type="ECO:0000313" key="3">
    <source>
        <dbReference type="Proteomes" id="UP001054837"/>
    </source>
</evidence>
<reference evidence="2 3" key="1">
    <citation type="submission" date="2021-06" db="EMBL/GenBank/DDBJ databases">
        <title>Caerostris darwini draft genome.</title>
        <authorList>
            <person name="Kono N."/>
            <person name="Arakawa K."/>
        </authorList>
    </citation>
    <scope>NUCLEOTIDE SEQUENCE [LARGE SCALE GENOMIC DNA]</scope>
</reference>
<evidence type="ECO:0000313" key="2">
    <source>
        <dbReference type="EMBL" id="GIY76197.1"/>
    </source>
</evidence>
<dbReference type="Proteomes" id="UP001054837">
    <property type="component" value="Unassembled WGS sequence"/>
</dbReference>
<organism evidence="2 3">
    <name type="scientific">Caerostris darwini</name>
    <dbReference type="NCBI Taxonomy" id="1538125"/>
    <lineage>
        <taxon>Eukaryota</taxon>
        <taxon>Metazoa</taxon>
        <taxon>Ecdysozoa</taxon>
        <taxon>Arthropoda</taxon>
        <taxon>Chelicerata</taxon>
        <taxon>Arachnida</taxon>
        <taxon>Araneae</taxon>
        <taxon>Araneomorphae</taxon>
        <taxon>Entelegynae</taxon>
        <taxon>Araneoidea</taxon>
        <taxon>Araneidae</taxon>
        <taxon>Caerostris</taxon>
    </lineage>
</organism>
<gene>
    <name evidence="2" type="ORF">CDAR_401861</name>
</gene>
<accession>A0AAV4W0R3</accession>
<dbReference type="EMBL" id="BPLQ01013962">
    <property type="protein sequence ID" value="GIY76197.1"/>
    <property type="molecule type" value="Genomic_DNA"/>
</dbReference>
<keyword evidence="3" id="KW-1185">Reference proteome</keyword>
<proteinExistence type="predicted"/>
<protein>
    <submittedName>
        <fullName evidence="2">Uncharacterized protein</fullName>
    </submittedName>
</protein>
<feature type="region of interest" description="Disordered" evidence="1">
    <location>
        <begin position="1"/>
        <end position="34"/>
    </location>
</feature>
<dbReference type="AlphaFoldDB" id="A0AAV4W0R3"/>
<sequence>MGEDVLPFGKIAKVTQKPPPKRPSKKYGSSAEKPSLQEQLMCKFLLRTDRNFNVCIFPPTPKGSRSPKQNTVCVGRICEGYSTSSWN</sequence>
<comment type="caution">
    <text evidence="2">The sequence shown here is derived from an EMBL/GenBank/DDBJ whole genome shotgun (WGS) entry which is preliminary data.</text>
</comment>
<evidence type="ECO:0000256" key="1">
    <source>
        <dbReference type="SAM" id="MobiDB-lite"/>
    </source>
</evidence>